<evidence type="ECO:0000313" key="1">
    <source>
        <dbReference type="EMBL" id="TWI37899.1"/>
    </source>
</evidence>
<keyword evidence="2" id="KW-1185">Reference proteome</keyword>
<accession>A0A562P0F2</accession>
<dbReference type="SMART" id="SM00855">
    <property type="entry name" value="PGAM"/>
    <property type="match status" value="1"/>
</dbReference>
<gene>
    <name evidence="1" type="ORF">IQ24_00030</name>
</gene>
<dbReference type="AlphaFoldDB" id="A0A562P0F2"/>
<dbReference type="SUPFAM" id="SSF53254">
    <property type="entry name" value="Phosphoglycerate mutase-like"/>
    <property type="match status" value="1"/>
</dbReference>
<dbReference type="Gene3D" id="3.40.50.1240">
    <property type="entry name" value="Phosphoglycerate mutase-like"/>
    <property type="match status" value="1"/>
</dbReference>
<dbReference type="InterPro" id="IPR029033">
    <property type="entry name" value="His_PPase_superfam"/>
</dbReference>
<protein>
    <submittedName>
        <fullName evidence="1">Alpha-ribazole phosphatase</fullName>
    </submittedName>
</protein>
<organism evidence="1 2">
    <name type="scientific">Paracoccus sulfuroxidans</name>
    <dbReference type="NCBI Taxonomy" id="384678"/>
    <lineage>
        <taxon>Bacteria</taxon>
        <taxon>Pseudomonadati</taxon>
        <taxon>Pseudomonadota</taxon>
        <taxon>Alphaproteobacteria</taxon>
        <taxon>Rhodobacterales</taxon>
        <taxon>Paracoccaceae</taxon>
        <taxon>Paracoccus</taxon>
    </lineage>
</organism>
<dbReference type="Proteomes" id="UP000316225">
    <property type="component" value="Unassembled WGS sequence"/>
</dbReference>
<dbReference type="Pfam" id="PF00300">
    <property type="entry name" value="His_Phos_1"/>
    <property type="match status" value="1"/>
</dbReference>
<evidence type="ECO:0000313" key="2">
    <source>
        <dbReference type="Proteomes" id="UP000316225"/>
    </source>
</evidence>
<dbReference type="EMBL" id="VLKU01000001">
    <property type="protein sequence ID" value="TWI37899.1"/>
    <property type="molecule type" value="Genomic_DNA"/>
</dbReference>
<dbReference type="RefSeq" id="WP_145395690.1">
    <property type="nucleotide sequence ID" value="NZ_VLKU01000001.1"/>
</dbReference>
<dbReference type="CDD" id="cd07067">
    <property type="entry name" value="HP_PGM_like"/>
    <property type="match status" value="1"/>
</dbReference>
<comment type="caution">
    <text evidence="1">The sequence shown here is derived from an EMBL/GenBank/DDBJ whole genome shotgun (WGS) entry which is preliminary data.</text>
</comment>
<dbReference type="OrthoDB" id="8347407at2"/>
<name>A0A562P0F2_9RHOB</name>
<reference evidence="1 2" key="1">
    <citation type="journal article" date="2015" name="Stand. Genomic Sci.">
        <title>Genomic Encyclopedia of Bacterial and Archaeal Type Strains, Phase III: the genomes of soil and plant-associated and newly described type strains.</title>
        <authorList>
            <person name="Whitman W.B."/>
            <person name="Woyke T."/>
            <person name="Klenk H.P."/>
            <person name="Zhou Y."/>
            <person name="Lilburn T.G."/>
            <person name="Beck B.J."/>
            <person name="De Vos P."/>
            <person name="Vandamme P."/>
            <person name="Eisen J.A."/>
            <person name="Garrity G."/>
            <person name="Hugenholtz P."/>
            <person name="Kyrpides N.C."/>
        </authorList>
    </citation>
    <scope>NUCLEOTIDE SEQUENCE [LARGE SCALE GENOMIC DNA]</scope>
    <source>
        <strain evidence="1 2">CGMCC 1.5364</strain>
    </source>
</reference>
<dbReference type="InterPro" id="IPR013078">
    <property type="entry name" value="His_Pase_superF_clade-1"/>
</dbReference>
<proteinExistence type="predicted"/>
<sequence length="190" mass="20122">MTPQDAPSPPTRLLLVRHAPVLNPLGLTGRSDPQANCADLAALSWLRVQLLKADSVWTSPAQRTRMTAAALNLVATQVPDLWEQDFGAWEGKPFDSLPDLGPLPLPDLAAHRPPDGESFLDMAARVQAALQHARGTTAIIAHAGTVRAALAMVIGPQALAFAVAPLSLTIMTHSPAGWGIEAVNRVHHGL</sequence>